<dbReference type="Proteomes" id="UP000189677">
    <property type="component" value="Chromosome"/>
</dbReference>
<dbReference type="GO" id="GO:0003677">
    <property type="term" value="F:DNA binding"/>
    <property type="evidence" value="ECO:0007669"/>
    <property type="project" value="UniProtKB-UniRule"/>
</dbReference>
<gene>
    <name evidence="4" type="ORF">BBN63_32800</name>
</gene>
<name>A0A1U9R179_STRNV</name>
<dbReference type="Pfam" id="PF02899">
    <property type="entry name" value="Phage_int_SAM_1"/>
    <property type="match status" value="1"/>
</dbReference>
<dbReference type="InterPro" id="IPR010998">
    <property type="entry name" value="Integrase_recombinase_N"/>
</dbReference>
<dbReference type="KEGG" id="snw:BBN63_32800"/>
<dbReference type="SUPFAM" id="SSF47823">
    <property type="entry name" value="lambda integrase-like, N-terminal domain"/>
    <property type="match status" value="1"/>
</dbReference>
<dbReference type="AlphaFoldDB" id="A0A1U9R179"/>
<accession>A0A1U9R179</accession>
<protein>
    <recommendedName>
        <fullName evidence="3">Core-binding (CB) domain-containing protein</fullName>
    </recommendedName>
</protein>
<feature type="domain" description="Core-binding (CB)" evidence="3">
    <location>
        <begin position="23"/>
        <end position="105"/>
    </location>
</feature>
<dbReference type="EMBL" id="CP018047">
    <property type="protein sequence ID" value="AQU70252.1"/>
    <property type="molecule type" value="Genomic_DNA"/>
</dbReference>
<dbReference type="PROSITE" id="PS51900">
    <property type="entry name" value="CB"/>
    <property type="match status" value="1"/>
</dbReference>
<sequence length="120" mass="13717">MGLEVGTPFLISPLFEYDVVLNGFFQSPGMRMRAVNTQFGYARDLAAFLTFLWASRRRKGWRDAVEEDHLAYLVWRRRDDDGPRIAGATWNREVAGVDAFYQWAVRSGHVPTGPIPKVAR</sequence>
<keyword evidence="1 2" id="KW-0238">DNA-binding</keyword>
<dbReference type="InterPro" id="IPR044068">
    <property type="entry name" value="CB"/>
</dbReference>
<dbReference type="Gene3D" id="1.10.150.130">
    <property type="match status" value="1"/>
</dbReference>
<evidence type="ECO:0000313" key="5">
    <source>
        <dbReference type="Proteomes" id="UP000189677"/>
    </source>
</evidence>
<dbReference type="InterPro" id="IPR004107">
    <property type="entry name" value="Integrase_SAM-like_N"/>
</dbReference>
<reference evidence="4 5" key="1">
    <citation type="submission" date="2016-11" db="EMBL/GenBank/DDBJ databases">
        <title>Complete genome sequence of Streptomyces niveus SCSIO 3406.</title>
        <authorList>
            <person name="Zhu Q."/>
            <person name="Cheng W."/>
            <person name="Song Y."/>
            <person name="Li Q."/>
            <person name="Ju J."/>
        </authorList>
    </citation>
    <scope>NUCLEOTIDE SEQUENCE [LARGE SCALE GENOMIC DNA]</scope>
    <source>
        <strain evidence="4 5">SCSIO 3406</strain>
    </source>
</reference>
<keyword evidence="5" id="KW-1185">Reference proteome</keyword>
<evidence type="ECO:0000256" key="2">
    <source>
        <dbReference type="PROSITE-ProRule" id="PRU01248"/>
    </source>
</evidence>
<evidence type="ECO:0000256" key="1">
    <source>
        <dbReference type="ARBA" id="ARBA00023125"/>
    </source>
</evidence>
<dbReference type="GO" id="GO:0015074">
    <property type="term" value="P:DNA integration"/>
    <property type="evidence" value="ECO:0007669"/>
    <property type="project" value="InterPro"/>
</dbReference>
<organism evidence="4 5">
    <name type="scientific">Streptomyces niveus</name>
    <name type="common">Streptomyces spheroides</name>
    <dbReference type="NCBI Taxonomy" id="193462"/>
    <lineage>
        <taxon>Bacteria</taxon>
        <taxon>Bacillati</taxon>
        <taxon>Actinomycetota</taxon>
        <taxon>Actinomycetes</taxon>
        <taxon>Kitasatosporales</taxon>
        <taxon>Streptomycetaceae</taxon>
        <taxon>Streptomyces</taxon>
    </lineage>
</organism>
<evidence type="ECO:0000313" key="4">
    <source>
        <dbReference type="EMBL" id="AQU70252.1"/>
    </source>
</evidence>
<evidence type="ECO:0000259" key="3">
    <source>
        <dbReference type="PROSITE" id="PS51900"/>
    </source>
</evidence>
<proteinExistence type="predicted"/>